<accession>A0A7R6PE88</accession>
<keyword evidence="5" id="KW-0460">Magnesium</keyword>
<evidence type="ECO:0000259" key="7">
    <source>
        <dbReference type="PROSITE" id="PS50926"/>
    </source>
</evidence>
<proteinExistence type="predicted"/>
<comment type="cofactor">
    <cofactor evidence="1">
        <name>Mg(2+)</name>
        <dbReference type="ChEBI" id="CHEBI:18420"/>
    </cofactor>
</comment>
<dbReference type="AlphaFoldDB" id="A0A7R6PE88"/>
<feature type="transmembrane region" description="Helical" evidence="6">
    <location>
        <begin position="47"/>
        <end position="69"/>
    </location>
</feature>
<evidence type="ECO:0000313" key="8">
    <source>
        <dbReference type="EMBL" id="BBB32088.1"/>
    </source>
</evidence>
<organism evidence="8 9">
    <name type="scientific">Thermotomaculum hydrothermale</name>
    <dbReference type="NCBI Taxonomy" id="981385"/>
    <lineage>
        <taxon>Bacteria</taxon>
        <taxon>Pseudomonadati</taxon>
        <taxon>Acidobacteriota</taxon>
        <taxon>Holophagae</taxon>
        <taxon>Thermotomaculales</taxon>
        <taxon>Thermotomaculaceae</taxon>
        <taxon>Thermotomaculum</taxon>
    </lineage>
</organism>
<feature type="transmembrane region" description="Helical" evidence="6">
    <location>
        <begin position="75"/>
        <end position="94"/>
    </location>
</feature>
<dbReference type="InterPro" id="IPR002792">
    <property type="entry name" value="TRAM_dom"/>
</dbReference>
<dbReference type="Gene3D" id="3.40.50.1010">
    <property type="entry name" value="5'-nuclease"/>
    <property type="match status" value="1"/>
</dbReference>
<keyword evidence="2" id="KW-0808">Transferase</keyword>
<reference evidence="8 9" key="1">
    <citation type="journal article" date="2012" name="Extremophiles">
        <title>Thermotomaculum hydrothermale gen. nov., sp. nov., a novel heterotrophic thermophile within the phylum Acidobacteria from a deep-sea hydrothermal vent chimney in the Southern Okinawa Trough.</title>
        <authorList>
            <person name="Izumi H."/>
            <person name="Nunoura T."/>
            <person name="Miyazaki M."/>
            <person name="Mino S."/>
            <person name="Toki T."/>
            <person name="Takai K."/>
            <person name="Sako Y."/>
            <person name="Sawabe T."/>
            <person name="Nakagawa S."/>
        </authorList>
    </citation>
    <scope>NUCLEOTIDE SEQUENCE [LARGE SCALE GENOMIC DNA]</scope>
    <source>
        <strain evidence="8 9">AC55</strain>
    </source>
</reference>
<keyword evidence="6" id="KW-1133">Transmembrane helix</keyword>
<dbReference type="KEGG" id="thyd:TTHT_0499"/>
<dbReference type="SMART" id="SM00670">
    <property type="entry name" value="PINc"/>
    <property type="match status" value="1"/>
</dbReference>
<dbReference type="EMBL" id="AP017470">
    <property type="protein sequence ID" value="BBB32088.1"/>
    <property type="molecule type" value="Genomic_DNA"/>
</dbReference>
<gene>
    <name evidence="8" type="ORF">TTHT_0499</name>
</gene>
<dbReference type="GO" id="GO:0004518">
    <property type="term" value="F:nuclease activity"/>
    <property type="evidence" value="ECO:0007669"/>
    <property type="project" value="UniProtKB-KW"/>
</dbReference>
<evidence type="ECO:0000313" key="9">
    <source>
        <dbReference type="Proteomes" id="UP000595564"/>
    </source>
</evidence>
<evidence type="ECO:0000256" key="3">
    <source>
        <dbReference type="ARBA" id="ARBA00022722"/>
    </source>
</evidence>
<keyword evidence="4" id="KW-0378">Hydrolase</keyword>
<keyword evidence="6" id="KW-0472">Membrane</keyword>
<evidence type="ECO:0000256" key="2">
    <source>
        <dbReference type="ARBA" id="ARBA00022679"/>
    </source>
</evidence>
<dbReference type="InterPro" id="IPR029060">
    <property type="entry name" value="PIN-like_dom_sf"/>
</dbReference>
<dbReference type="GO" id="GO:0016787">
    <property type="term" value="F:hydrolase activity"/>
    <property type="evidence" value="ECO:0007669"/>
    <property type="project" value="UniProtKB-KW"/>
</dbReference>
<evidence type="ECO:0000256" key="4">
    <source>
        <dbReference type="ARBA" id="ARBA00022801"/>
    </source>
</evidence>
<feature type="transmembrane region" description="Helical" evidence="6">
    <location>
        <begin position="6"/>
        <end position="35"/>
    </location>
</feature>
<keyword evidence="6" id="KW-0812">Transmembrane</keyword>
<keyword evidence="9" id="KW-1185">Reference proteome</keyword>
<protein>
    <recommendedName>
        <fullName evidence="7">TRAM domain-containing protein</fullName>
    </recommendedName>
</protein>
<dbReference type="Proteomes" id="UP000595564">
    <property type="component" value="Chromosome"/>
</dbReference>
<name>A0A7R6PE88_9BACT</name>
<dbReference type="PANTHER" id="PTHR11603">
    <property type="entry name" value="AAA FAMILY ATPASE"/>
    <property type="match status" value="1"/>
</dbReference>
<dbReference type="CDD" id="cd09877">
    <property type="entry name" value="PIN_YacL-like"/>
    <property type="match status" value="1"/>
</dbReference>
<dbReference type="PANTHER" id="PTHR11603:SF147">
    <property type="entry name" value="MEMBRANE PROTEIN"/>
    <property type="match status" value="1"/>
</dbReference>
<evidence type="ECO:0000256" key="1">
    <source>
        <dbReference type="ARBA" id="ARBA00001946"/>
    </source>
</evidence>
<sequence length="310" mass="35028">MMYFRIFGYLILLSFLYFFRQDWVLLLTIVVLIALFDFIVSNLKAGAVFFTILSFLVFSIILLVLKSFGLIPQDFIPFVLTAVVFLSFITGFRLGNSERFLFFDADLPEYRGCVRILDASALMDGRIYQVIETGFLDGTVMVPRFVIHQIEKIYKTGSDLKKQRAKMALELVDRLKNFKNIKFVLCELDLAKERDIDHKLIALAKKFKAKVVTNDYSLNRIASINDISVLNINDLANALKPMALPGEIIRITPIKKGKEEGQAVGYLVDGTMVVVNDGEDSIGHEVDVFITNVLQSSAGKIIFGNKKTLQ</sequence>
<dbReference type="PROSITE" id="PS50926">
    <property type="entry name" value="TRAM"/>
    <property type="match status" value="1"/>
</dbReference>
<keyword evidence="3" id="KW-0540">Nuclease</keyword>
<dbReference type="InterPro" id="IPR002716">
    <property type="entry name" value="PIN_dom"/>
</dbReference>
<feature type="domain" description="TRAM" evidence="7">
    <location>
        <begin position="242"/>
        <end position="303"/>
    </location>
</feature>
<dbReference type="SUPFAM" id="SSF88723">
    <property type="entry name" value="PIN domain-like"/>
    <property type="match status" value="1"/>
</dbReference>
<evidence type="ECO:0000256" key="5">
    <source>
        <dbReference type="ARBA" id="ARBA00022842"/>
    </source>
</evidence>
<dbReference type="GO" id="GO:0016740">
    <property type="term" value="F:transferase activity"/>
    <property type="evidence" value="ECO:0007669"/>
    <property type="project" value="UniProtKB-KW"/>
</dbReference>
<evidence type="ECO:0000256" key="6">
    <source>
        <dbReference type="SAM" id="Phobius"/>
    </source>
</evidence>
<dbReference type="InterPro" id="IPR052041">
    <property type="entry name" value="Nucleic_acid_metab_PIN/TRAM"/>
</dbReference>
<dbReference type="RefSeq" id="WP_201328427.1">
    <property type="nucleotide sequence ID" value="NZ_AP017470.1"/>
</dbReference>